<gene>
    <name evidence="2" type="ORF">GAO09_08405</name>
</gene>
<evidence type="ECO:0000313" key="3">
    <source>
        <dbReference type="Proteomes" id="UP000435138"/>
    </source>
</evidence>
<feature type="compositionally biased region" description="Basic and acidic residues" evidence="1">
    <location>
        <begin position="127"/>
        <end position="143"/>
    </location>
</feature>
<protein>
    <submittedName>
        <fullName evidence="2">Uncharacterized protein</fullName>
    </submittedName>
</protein>
<proteinExistence type="predicted"/>
<dbReference type="Proteomes" id="UP000435138">
    <property type="component" value="Unassembled WGS sequence"/>
</dbReference>
<feature type="region of interest" description="Disordered" evidence="1">
    <location>
        <begin position="49"/>
        <end position="199"/>
    </location>
</feature>
<dbReference type="RefSeq" id="WP_153353582.1">
    <property type="nucleotide sequence ID" value="NZ_JAYKOO010000012.1"/>
</dbReference>
<name>A0A6A8A9Z5_9HYPH</name>
<feature type="compositionally biased region" description="Basic and acidic residues" evidence="1">
    <location>
        <begin position="152"/>
        <end position="185"/>
    </location>
</feature>
<organism evidence="2 3">
    <name type="scientific">Endobacterium cereale</name>
    <dbReference type="NCBI Taxonomy" id="2663029"/>
    <lineage>
        <taxon>Bacteria</taxon>
        <taxon>Pseudomonadati</taxon>
        <taxon>Pseudomonadota</taxon>
        <taxon>Alphaproteobacteria</taxon>
        <taxon>Hyphomicrobiales</taxon>
        <taxon>Rhizobiaceae</taxon>
        <taxon>Endobacterium</taxon>
    </lineage>
</organism>
<reference evidence="2 3" key="1">
    <citation type="submission" date="2019-11" db="EMBL/GenBank/DDBJ databases">
        <title>Genome analysis of Rhizobacterium cereale a novel genus and species isolated from maize roots in North Spain.</title>
        <authorList>
            <person name="Menendez E."/>
            <person name="Flores-Felix J.D."/>
            <person name="Ramirez-Bahena M.-H."/>
            <person name="Igual J.M."/>
            <person name="Garcia-Fraile P."/>
            <person name="Peix A."/>
            <person name="Velazquez E."/>
        </authorList>
    </citation>
    <scope>NUCLEOTIDE SEQUENCE [LARGE SCALE GENOMIC DNA]</scope>
    <source>
        <strain evidence="2 3">RZME27</strain>
    </source>
</reference>
<keyword evidence="3" id="KW-1185">Reference proteome</keyword>
<comment type="caution">
    <text evidence="2">The sequence shown here is derived from an EMBL/GenBank/DDBJ whole genome shotgun (WGS) entry which is preliminary data.</text>
</comment>
<evidence type="ECO:0000256" key="1">
    <source>
        <dbReference type="SAM" id="MobiDB-lite"/>
    </source>
</evidence>
<evidence type="ECO:0000313" key="2">
    <source>
        <dbReference type="EMBL" id="MQY46076.1"/>
    </source>
</evidence>
<sequence length="427" mass="45694">MSDKNQSQASNLDYWRGNPNFGPVLPPLFRRSSREEEALRQVVRKDLEGFCPTPSATQSVRPPYKPGYEPGSYLKPWRFSPTTDGAAGPLLGEQTPREHQNTMLSSDGFATDASHIETEGDPQQVAKEAEQRPANELIKQEEKKEDEDETHDPEVKTSAKSKVESEEGYERSRTTYEDGSTESKKGHTSTFKETGKPIKGKYEAGSNLDQKFYDESYKVLEDKDGFAQGKMSVFNASSKATVGYTGSDDWVGGNANITAKAGVSGAVSLIEGEGTLNKDGLLNAKGGFEVGKLEGALEAGIKVGTYNGSPTFVTTGKAGIDATLGQINGGVGVSVTPARAINFVVHSFNGVAEWAEWDTRLDKVGKEWDWGFFVEIGGEASIGGALAVEGEMGDLEDGKVGARLKGKAAFGPGAGIKAGFGLQTPEK</sequence>
<accession>A0A6A8A9Z5</accession>
<dbReference type="AlphaFoldDB" id="A0A6A8A9Z5"/>
<dbReference type="EMBL" id="WIXI01000039">
    <property type="protein sequence ID" value="MQY46076.1"/>
    <property type="molecule type" value="Genomic_DNA"/>
</dbReference>